<dbReference type="InterPro" id="IPR029063">
    <property type="entry name" value="SAM-dependent_MTases_sf"/>
</dbReference>
<keyword evidence="2" id="KW-0808">Transferase</keyword>
<reference evidence="4" key="1">
    <citation type="journal article" date="2014" name="Front. Microbiol.">
        <title>High frequency of phylogenetically diverse reductive dehalogenase-homologous genes in deep subseafloor sedimentary metagenomes.</title>
        <authorList>
            <person name="Kawai M."/>
            <person name="Futagami T."/>
            <person name="Toyoda A."/>
            <person name="Takaki Y."/>
            <person name="Nishi S."/>
            <person name="Hori S."/>
            <person name="Arai W."/>
            <person name="Tsubouchi T."/>
            <person name="Morono Y."/>
            <person name="Uchiyama I."/>
            <person name="Ito T."/>
            <person name="Fujiyama A."/>
            <person name="Inagaki F."/>
            <person name="Takami H."/>
        </authorList>
    </citation>
    <scope>NUCLEOTIDE SEQUENCE</scope>
    <source>
        <strain evidence="4">Expedition CK06-06</strain>
    </source>
</reference>
<dbReference type="EMBL" id="BARW01020497">
    <property type="protein sequence ID" value="GAI92278.1"/>
    <property type="molecule type" value="Genomic_DNA"/>
</dbReference>
<feature type="domain" description="DNA methylase N-4/N-6" evidence="3">
    <location>
        <begin position="1"/>
        <end position="30"/>
    </location>
</feature>
<dbReference type="Gene3D" id="3.40.50.150">
    <property type="entry name" value="Vaccinia Virus protein VP39"/>
    <property type="match status" value="1"/>
</dbReference>
<dbReference type="GO" id="GO:0008170">
    <property type="term" value="F:N-methyltransferase activity"/>
    <property type="evidence" value="ECO:0007669"/>
    <property type="project" value="InterPro"/>
</dbReference>
<evidence type="ECO:0000256" key="2">
    <source>
        <dbReference type="ARBA" id="ARBA00022679"/>
    </source>
</evidence>
<protein>
    <recommendedName>
        <fullName evidence="3">DNA methylase N-4/N-6 domain-containing protein</fullName>
    </recommendedName>
</protein>
<dbReference type="Pfam" id="PF01555">
    <property type="entry name" value="N6_N4_Mtase"/>
    <property type="match status" value="1"/>
</dbReference>
<dbReference type="GO" id="GO:0003677">
    <property type="term" value="F:DNA binding"/>
    <property type="evidence" value="ECO:0007669"/>
    <property type="project" value="InterPro"/>
</dbReference>
<sequence length="41" mass="4424">PFIGSGTTAIVCQRLGLDCICIDVSKSCIQRTADYLGVNYE</sequence>
<proteinExistence type="predicted"/>
<organism evidence="4">
    <name type="scientific">marine sediment metagenome</name>
    <dbReference type="NCBI Taxonomy" id="412755"/>
    <lineage>
        <taxon>unclassified sequences</taxon>
        <taxon>metagenomes</taxon>
        <taxon>ecological metagenomes</taxon>
    </lineage>
</organism>
<evidence type="ECO:0000259" key="3">
    <source>
        <dbReference type="Pfam" id="PF01555"/>
    </source>
</evidence>
<name>X1SH30_9ZZZZ</name>
<dbReference type="AlphaFoldDB" id="X1SH30"/>
<keyword evidence="1" id="KW-0489">Methyltransferase</keyword>
<evidence type="ECO:0000313" key="4">
    <source>
        <dbReference type="EMBL" id="GAI92278.1"/>
    </source>
</evidence>
<comment type="caution">
    <text evidence="4">The sequence shown here is derived from an EMBL/GenBank/DDBJ whole genome shotgun (WGS) entry which is preliminary data.</text>
</comment>
<gene>
    <name evidence="4" type="ORF">S12H4_34610</name>
</gene>
<evidence type="ECO:0000256" key="1">
    <source>
        <dbReference type="ARBA" id="ARBA00022603"/>
    </source>
</evidence>
<dbReference type="GO" id="GO:0032259">
    <property type="term" value="P:methylation"/>
    <property type="evidence" value="ECO:0007669"/>
    <property type="project" value="UniProtKB-KW"/>
</dbReference>
<accession>X1SH30</accession>
<feature type="non-terminal residue" evidence="4">
    <location>
        <position position="1"/>
    </location>
</feature>
<dbReference type="SUPFAM" id="SSF53335">
    <property type="entry name" value="S-adenosyl-L-methionine-dependent methyltransferases"/>
    <property type="match status" value="1"/>
</dbReference>
<dbReference type="InterPro" id="IPR002941">
    <property type="entry name" value="DNA_methylase_N4/N6"/>
</dbReference>